<sequence length="226" mass="24558">MMKPEALDLFCCAGGATRGLQQAGFRVTGVDKVRRANYCGDAFVESDALDVMRDVAFLRRFVLVTASPPCQFGSAGAGRWGTRDRHPNLIPPTRELLQAAGVPYVIENIEPNLRHLVDPIVLCGEMFDLGVFRHRGFEAGGGITLTAPAHLRHRGRIGDGKYVTVTGKSGGRSVRDGIQHGAKADWQRAMGIDWMTTREMAQAIPPAYTEWIGRQVMAQLAVGAVA</sequence>
<keyword evidence="1" id="KW-0489">Methyltransferase</keyword>
<dbReference type="Gene3D" id="3.40.50.150">
    <property type="entry name" value="Vaccinia Virus protein VP39"/>
    <property type="match status" value="1"/>
</dbReference>
<dbReference type="GO" id="GO:0008168">
    <property type="term" value="F:methyltransferase activity"/>
    <property type="evidence" value="ECO:0007669"/>
    <property type="project" value="UniProtKB-KW"/>
</dbReference>
<dbReference type="GO" id="GO:0032259">
    <property type="term" value="P:methylation"/>
    <property type="evidence" value="ECO:0007669"/>
    <property type="project" value="UniProtKB-KW"/>
</dbReference>
<keyword evidence="2" id="KW-1185">Reference proteome</keyword>
<dbReference type="EMBL" id="JAEVHL010000091">
    <property type="protein sequence ID" value="MBM0277232.1"/>
    <property type="molecule type" value="Genomic_DNA"/>
</dbReference>
<gene>
    <name evidence="1" type="ORF">JM949_18455</name>
</gene>
<reference evidence="1 2" key="1">
    <citation type="submission" date="2021-01" db="EMBL/GenBank/DDBJ databases">
        <title>Draft genome sequence of Micromonospora sp. strain STR1s_6.</title>
        <authorList>
            <person name="Karlyshev A."/>
            <person name="Jawad R."/>
        </authorList>
    </citation>
    <scope>NUCLEOTIDE SEQUENCE [LARGE SCALE GENOMIC DNA]</scope>
    <source>
        <strain evidence="1 2">STR1S-6</strain>
    </source>
</reference>
<protein>
    <submittedName>
        <fullName evidence="1">DNA cytosine methyltransferase</fullName>
    </submittedName>
</protein>
<accession>A0ABS1YIG7</accession>
<evidence type="ECO:0000313" key="1">
    <source>
        <dbReference type="EMBL" id="MBM0277232.1"/>
    </source>
</evidence>
<keyword evidence="1" id="KW-0808">Transferase</keyword>
<name>A0ABS1YIG7_9ACTN</name>
<comment type="caution">
    <text evidence="1">The sequence shown here is derived from an EMBL/GenBank/DDBJ whole genome shotgun (WGS) entry which is preliminary data.</text>
</comment>
<dbReference type="InterPro" id="IPR029063">
    <property type="entry name" value="SAM-dependent_MTases_sf"/>
</dbReference>
<dbReference type="SUPFAM" id="SSF53335">
    <property type="entry name" value="S-adenosyl-L-methionine-dependent methyltransferases"/>
    <property type="match status" value="1"/>
</dbReference>
<dbReference type="Proteomes" id="UP000622245">
    <property type="component" value="Unassembled WGS sequence"/>
</dbReference>
<organism evidence="1 2">
    <name type="scientific">Micromonospora tarensis</name>
    <dbReference type="NCBI Taxonomy" id="2806100"/>
    <lineage>
        <taxon>Bacteria</taxon>
        <taxon>Bacillati</taxon>
        <taxon>Actinomycetota</taxon>
        <taxon>Actinomycetes</taxon>
        <taxon>Micromonosporales</taxon>
        <taxon>Micromonosporaceae</taxon>
        <taxon>Micromonospora</taxon>
    </lineage>
</organism>
<evidence type="ECO:0000313" key="2">
    <source>
        <dbReference type="Proteomes" id="UP000622245"/>
    </source>
</evidence>
<proteinExistence type="predicted"/>